<dbReference type="InterPro" id="IPR036873">
    <property type="entry name" value="Rhodanese-like_dom_sf"/>
</dbReference>
<proteinExistence type="predicted"/>
<evidence type="ECO:0000313" key="2">
    <source>
        <dbReference type="EMBL" id="PQJ11515.1"/>
    </source>
</evidence>
<dbReference type="PANTHER" id="PTHR43031:SF1">
    <property type="entry name" value="PYRIDINE NUCLEOTIDE-DISULPHIDE OXIDOREDUCTASE"/>
    <property type="match status" value="1"/>
</dbReference>
<comment type="caution">
    <text evidence="2">The sequence shown here is derived from an EMBL/GenBank/DDBJ whole genome shotgun (WGS) entry which is preliminary data.</text>
</comment>
<dbReference type="CDD" id="cd00158">
    <property type="entry name" value="RHOD"/>
    <property type="match status" value="1"/>
</dbReference>
<evidence type="ECO:0000259" key="1">
    <source>
        <dbReference type="PROSITE" id="PS50206"/>
    </source>
</evidence>
<sequence length="98" mass="11268">MQQITSVELKQWEAAGHDYRLIDIREQWEREQFNIGGAHIPMGDLISRLGEIPKDQDVVLYCEKGIRSTITIQRLEGYGYNNLFNLSGGMKAWREAGL</sequence>
<dbReference type="InterPro" id="IPR001763">
    <property type="entry name" value="Rhodanese-like_dom"/>
</dbReference>
<dbReference type="Pfam" id="PF00581">
    <property type="entry name" value="Rhodanese"/>
    <property type="match status" value="1"/>
</dbReference>
<dbReference type="SMART" id="SM00450">
    <property type="entry name" value="RHOD"/>
    <property type="match status" value="1"/>
</dbReference>
<evidence type="ECO:0000313" key="3">
    <source>
        <dbReference type="Proteomes" id="UP000239872"/>
    </source>
</evidence>
<dbReference type="Gene3D" id="3.40.250.10">
    <property type="entry name" value="Rhodanese-like domain"/>
    <property type="match status" value="1"/>
</dbReference>
<dbReference type="Proteomes" id="UP000239872">
    <property type="component" value="Unassembled WGS sequence"/>
</dbReference>
<feature type="domain" description="Rhodanese" evidence="1">
    <location>
        <begin position="15"/>
        <end position="98"/>
    </location>
</feature>
<dbReference type="InterPro" id="IPR050229">
    <property type="entry name" value="GlpE_sulfurtransferase"/>
</dbReference>
<gene>
    <name evidence="2" type="ORF">CJD36_006850</name>
</gene>
<name>A0A2S7SY47_9BACT</name>
<dbReference type="AlphaFoldDB" id="A0A2S7SY47"/>
<dbReference type="PANTHER" id="PTHR43031">
    <property type="entry name" value="FAD-DEPENDENT OXIDOREDUCTASE"/>
    <property type="match status" value="1"/>
</dbReference>
<reference evidence="2 3" key="1">
    <citation type="submission" date="2018-01" db="EMBL/GenBank/DDBJ databases">
        <title>A novel member of the phylum Bacteroidetes isolated from glacier ice.</title>
        <authorList>
            <person name="Liu Q."/>
            <person name="Xin Y.-H."/>
        </authorList>
    </citation>
    <scope>NUCLEOTIDE SEQUENCE [LARGE SCALE GENOMIC DNA]</scope>
    <source>
        <strain evidence="2 3">RB1R16</strain>
    </source>
</reference>
<dbReference type="SUPFAM" id="SSF52821">
    <property type="entry name" value="Rhodanese/Cell cycle control phosphatase"/>
    <property type="match status" value="1"/>
</dbReference>
<dbReference type="EMBL" id="PPSL01000002">
    <property type="protein sequence ID" value="PQJ11515.1"/>
    <property type="molecule type" value="Genomic_DNA"/>
</dbReference>
<dbReference type="PROSITE" id="PS50206">
    <property type="entry name" value="RHODANESE_3"/>
    <property type="match status" value="1"/>
</dbReference>
<organism evidence="2 3">
    <name type="scientific">Flavipsychrobacter stenotrophus</name>
    <dbReference type="NCBI Taxonomy" id="2077091"/>
    <lineage>
        <taxon>Bacteria</taxon>
        <taxon>Pseudomonadati</taxon>
        <taxon>Bacteroidota</taxon>
        <taxon>Chitinophagia</taxon>
        <taxon>Chitinophagales</taxon>
        <taxon>Chitinophagaceae</taxon>
        <taxon>Flavipsychrobacter</taxon>
    </lineage>
</organism>
<dbReference type="RefSeq" id="WP_105038395.1">
    <property type="nucleotide sequence ID" value="NZ_PPSL01000002.1"/>
</dbReference>
<accession>A0A2S7SY47</accession>
<keyword evidence="3" id="KW-1185">Reference proteome</keyword>
<protein>
    <submittedName>
        <fullName evidence="2">NADH oxidase</fullName>
    </submittedName>
</protein>
<dbReference type="OrthoDB" id="9808735at2"/>